<accession>A0AAE0C3I7</accession>
<keyword evidence="3" id="KW-1185">Reference proteome</keyword>
<reference evidence="2 3" key="1">
    <citation type="journal article" date="2015" name="Genome Biol. Evol.">
        <title>Comparative Genomics of a Bacterivorous Green Alga Reveals Evolutionary Causalities and Consequences of Phago-Mixotrophic Mode of Nutrition.</title>
        <authorList>
            <person name="Burns J.A."/>
            <person name="Paasch A."/>
            <person name="Narechania A."/>
            <person name="Kim E."/>
        </authorList>
    </citation>
    <scope>NUCLEOTIDE SEQUENCE [LARGE SCALE GENOMIC DNA]</scope>
    <source>
        <strain evidence="2 3">PLY_AMNH</strain>
    </source>
</reference>
<protein>
    <submittedName>
        <fullName evidence="2">Uncharacterized protein</fullName>
    </submittedName>
</protein>
<proteinExistence type="predicted"/>
<feature type="region of interest" description="Disordered" evidence="1">
    <location>
        <begin position="51"/>
        <end position="79"/>
    </location>
</feature>
<dbReference type="EMBL" id="LGRX02028657">
    <property type="protein sequence ID" value="KAK3247801.1"/>
    <property type="molecule type" value="Genomic_DNA"/>
</dbReference>
<evidence type="ECO:0000256" key="1">
    <source>
        <dbReference type="SAM" id="MobiDB-lite"/>
    </source>
</evidence>
<organism evidence="2 3">
    <name type="scientific">Cymbomonas tetramitiformis</name>
    <dbReference type="NCBI Taxonomy" id="36881"/>
    <lineage>
        <taxon>Eukaryota</taxon>
        <taxon>Viridiplantae</taxon>
        <taxon>Chlorophyta</taxon>
        <taxon>Pyramimonadophyceae</taxon>
        <taxon>Pyramimonadales</taxon>
        <taxon>Pyramimonadaceae</taxon>
        <taxon>Cymbomonas</taxon>
    </lineage>
</organism>
<evidence type="ECO:0000313" key="2">
    <source>
        <dbReference type="EMBL" id="KAK3247801.1"/>
    </source>
</evidence>
<dbReference type="Proteomes" id="UP001190700">
    <property type="component" value="Unassembled WGS sequence"/>
</dbReference>
<name>A0AAE0C3I7_9CHLO</name>
<dbReference type="AlphaFoldDB" id="A0AAE0C3I7"/>
<sequence length="179" mass="19285">MSACKETSACLQGVSGADASHRQVVTHDGLSVAQPLQDGCHHVQFEVRGGSAGGAEASQKRHGSHAPGAARRRSGGCGREERQQGARVFLYMDNCLVIASSKIPAFRACELASRVLVRLGIGRNEKEGLWGPTQLVEHFGLELDEKAGQFGVTPSFRLQRIHQQAKANLSEASRQRRTA</sequence>
<gene>
    <name evidence="2" type="ORF">CYMTET_42716</name>
</gene>
<comment type="caution">
    <text evidence="2">The sequence shown here is derived from an EMBL/GenBank/DDBJ whole genome shotgun (WGS) entry which is preliminary data.</text>
</comment>
<evidence type="ECO:0000313" key="3">
    <source>
        <dbReference type="Proteomes" id="UP001190700"/>
    </source>
</evidence>
<feature type="compositionally biased region" description="Basic residues" evidence="1">
    <location>
        <begin position="60"/>
        <end position="74"/>
    </location>
</feature>